<organism evidence="2 4">
    <name type="scientific">Pseudomonas costantinii</name>
    <dbReference type="NCBI Taxonomy" id="168469"/>
    <lineage>
        <taxon>Bacteria</taxon>
        <taxon>Pseudomonadati</taxon>
        <taxon>Pseudomonadota</taxon>
        <taxon>Gammaproteobacteria</taxon>
        <taxon>Pseudomonadales</taxon>
        <taxon>Pseudomonadaceae</taxon>
        <taxon>Pseudomonas</taxon>
    </lineage>
</organism>
<reference evidence="2 4" key="1">
    <citation type="submission" date="2016-08" db="EMBL/GenBank/DDBJ databases">
        <title>Draft genome sequence of Pseudomonas costantinii LMG 22119, type strain isolated from cultivated mushroom (Agaricus bisporus) sporophores.</title>
        <authorList>
            <person name="Tambong J.T."/>
        </authorList>
    </citation>
    <scope>NUCLEOTIDE SEQUENCE [LARGE SCALE GENOMIC DNA]</scope>
    <source>
        <strain evidence="2 4">LMG 22119</strain>
    </source>
</reference>
<reference evidence="3 5" key="2">
    <citation type="submission" date="2016-10" db="EMBL/GenBank/DDBJ databases">
        <authorList>
            <person name="Varghese N."/>
            <person name="Submissions S."/>
        </authorList>
    </citation>
    <scope>NUCLEOTIDE SEQUENCE [LARGE SCALE GENOMIC DNA]</scope>
    <source>
        <strain evidence="3 5">BS2773</strain>
    </source>
</reference>
<accession>A0A1S2V556</accession>
<evidence type="ECO:0000313" key="4">
    <source>
        <dbReference type="Proteomes" id="UP000181661"/>
    </source>
</evidence>
<feature type="compositionally biased region" description="Low complexity" evidence="1">
    <location>
        <begin position="64"/>
        <end position="73"/>
    </location>
</feature>
<dbReference type="EMBL" id="MDDR01000015">
    <property type="protein sequence ID" value="OIN53819.1"/>
    <property type="molecule type" value="Genomic_DNA"/>
</dbReference>
<feature type="region of interest" description="Disordered" evidence="1">
    <location>
        <begin position="63"/>
        <end position="88"/>
    </location>
</feature>
<evidence type="ECO:0000313" key="5">
    <source>
        <dbReference type="Proteomes" id="UP000182179"/>
    </source>
</evidence>
<feature type="region of interest" description="Disordered" evidence="1">
    <location>
        <begin position="1"/>
        <end position="41"/>
    </location>
</feature>
<evidence type="ECO:0000313" key="3">
    <source>
        <dbReference type="EMBL" id="SEE43297.1"/>
    </source>
</evidence>
<evidence type="ECO:0000256" key="1">
    <source>
        <dbReference type="SAM" id="MobiDB-lite"/>
    </source>
</evidence>
<comment type="caution">
    <text evidence="2">The sequence shown here is derived from an EMBL/GenBank/DDBJ whole genome shotgun (WGS) entry which is preliminary data.</text>
</comment>
<name>A0A1S2V556_9PSED</name>
<sequence>MKIEGAIPRGQPTTMDGVEVRWASPPPVVYPPSDDQYARQDVPPRRPALLRGTLSSLRYQALQNAPATRANTAPPGPNSTDSQLAGELERNFGELHSFFKDGRLTQSSLRQLAAETLLGD</sequence>
<gene>
    <name evidence="2" type="ORF">BFL40_08210</name>
    <name evidence="3" type="ORF">SAMN04515675_5506</name>
</gene>
<dbReference type="Proteomes" id="UP000181661">
    <property type="component" value="Unassembled WGS sequence"/>
</dbReference>
<dbReference type="EMBL" id="FNTS01000002">
    <property type="protein sequence ID" value="SEE43297.1"/>
    <property type="molecule type" value="Genomic_DNA"/>
</dbReference>
<dbReference type="AlphaFoldDB" id="A0A1S2V556"/>
<dbReference type="OrthoDB" id="7009933at2"/>
<evidence type="ECO:0000313" key="2">
    <source>
        <dbReference type="EMBL" id="OIN53819.1"/>
    </source>
</evidence>
<protein>
    <submittedName>
        <fullName evidence="2">Uncharacterized protein</fullName>
    </submittedName>
</protein>
<keyword evidence="5" id="KW-1185">Reference proteome</keyword>
<dbReference type="RefSeq" id="WP_071483494.1">
    <property type="nucleotide sequence ID" value="NZ_FNTS01000002.1"/>
</dbReference>
<dbReference type="Proteomes" id="UP000182179">
    <property type="component" value="Unassembled WGS sequence"/>
</dbReference>
<proteinExistence type="predicted"/>